<dbReference type="GO" id="GO:0048476">
    <property type="term" value="C:Holliday junction resolvase complex"/>
    <property type="evidence" value="ECO:0007669"/>
    <property type="project" value="UniProtKB-UniRule"/>
</dbReference>
<evidence type="ECO:0000256" key="13">
    <source>
        <dbReference type="RuleBase" id="RU369042"/>
    </source>
</evidence>
<dbReference type="SUPFAM" id="SSF47802">
    <property type="entry name" value="DNA polymerase beta, N-terminal domain-like"/>
    <property type="match status" value="1"/>
</dbReference>
<evidence type="ECO:0000256" key="10">
    <source>
        <dbReference type="ARBA" id="ARBA00023172"/>
    </source>
</evidence>
<evidence type="ECO:0000259" key="14">
    <source>
        <dbReference type="Pfam" id="PF14716"/>
    </source>
</evidence>
<dbReference type="EC" id="3.1.22.-" evidence="13"/>
<dbReference type="GO" id="GO:0031297">
    <property type="term" value="P:replication fork processing"/>
    <property type="evidence" value="ECO:0007669"/>
    <property type="project" value="UniProtKB-ARBA"/>
</dbReference>
<name>A0A8H6G354_9LECA</name>
<evidence type="ECO:0000256" key="9">
    <source>
        <dbReference type="ARBA" id="ARBA00022842"/>
    </source>
</evidence>
<evidence type="ECO:0000313" key="15">
    <source>
        <dbReference type="EMBL" id="KAF6239687.1"/>
    </source>
</evidence>
<keyword evidence="10 13" id="KW-0233">DNA recombination</keyword>
<evidence type="ECO:0000256" key="6">
    <source>
        <dbReference type="ARBA" id="ARBA00022759"/>
    </source>
</evidence>
<keyword evidence="4 13" id="KW-0540">Nuclease</keyword>
<keyword evidence="8 13" id="KW-0378">Hydrolase</keyword>
<evidence type="ECO:0000256" key="7">
    <source>
        <dbReference type="ARBA" id="ARBA00022763"/>
    </source>
</evidence>
<keyword evidence="11 13" id="KW-0234">DNA repair</keyword>
<comment type="caution">
    <text evidence="15">The sequence shown here is derived from an EMBL/GenBank/DDBJ whole genome shotgun (WGS) entry which is preliminary data.</text>
</comment>
<dbReference type="RefSeq" id="XP_037168962.1">
    <property type="nucleotide sequence ID" value="XM_037304167.1"/>
</dbReference>
<dbReference type="InterPro" id="IPR010996">
    <property type="entry name" value="HHH_MUS81"/>
</dbReference>
<dbReference type="AlphaFoldDB" id="A0A8H6G354"/>
<dbReference type="GeneID" id="59283907"/>
<dbReference type="InterPro" id="IPR027421">
    <property type="entry name" value="DNA_pol_lamdba_lyase_dom_sf"/>
</dbReference>
<dbReference type="Pfam" id="PF14716">
    <property type="entry name" value="HHH_8"/>
    <property type="match status" value="1"/>
</dbReference>
<evidence type="ECO:0000256" key="12">
    <source>
        <dbReference type="ARBA" id="ARBA00023242"/>
    </source>
</evidence>
<dbReference type="EMBL" id="JACCJC010000005">
    <property type="protein sequence ID" value="KAF6239687.1"/>
    <property type="molecule type" value="Genomic_DNA"/>
</dbReference>
<proteinExistence type="inferred from homology"/>
<dbReference type="GO" id="GO:0005634">
    <property type="term" value="C:nucleus"/>
    <property type="evidence" value="ECO:0007669"/>
    <property type="project" value="UniProtKB-SubCell"/>
</dbReference>
<dbReference type="Gene3D" id="1.10.150.110">
    <property type="entry name" value="DNA polymerase beta, N-terminal domain-like"/>
    <property type="match status" value="1"/>
</dbReference>
<keyword evidence="12 13" id="KW-0539">Nucleus</keyword>
<comment type="cofactor">
    <cofactor evidence="1 13">
        <name>Mg(2+)</name>
        <dbReference type="ChEBI" id="CHEBI:18420"/>
    </cofactor>
</comment>
<evidence type="ECO:0000256" key="11">
    <source>
        <dbReference type="ARBA" id="ARBA00023204"/>
    </source>
</evidence>
<comment type="similarity">
    <text evidence="3 13">Belongs to the XPF family.</text>
</comment>
<keyword evidence="6 13" id="KW-0255">Endonuclease</keyword>
<evidence type="ECO:0000256" key="3">
    <source>
        <dbReference type="ARBA" id="ARBA00010015"/>
    </source>
</evidence>
<comment type="function">
    <text evidence="13">Interacts with EME1 to form a DNA structure-specific endonuclease with substrate preference for branched DNA structures with a 5'-end at the branch nick. Typical substrates include 3'-flap structures, D-loops, replication forks and nicked Holliday junctions. May be required in mitosis for the processing of stalled or collapsed replication fork intermediates. May be required in meiosis for the repair of meiosis-specific double strand breaks subsequent to single-end invasion (SEI).</text>
</comment>
<comment type="subcellular location">
    <subcellularLocation>
        <location evidence="2 13">Nucleus</location>
    </subcellularLocation>
</comment>
<keyword evidence="7 13" id="KW-0227">DNA damage</keyword>
<dbReference type="PANTHER" id="PTHR13451">
    <property type="entry name" value="CLASS II CROSSOVER JUNCTION ENDONUCLEASE MUS81"/>
    <property type="match status" value="1"/>
</dbReference>
<evidence type="ECO:0000256" key="1">
    <source>
        <dbReference type="ARBA" id="ARBA00001946"/>
    </source>
</evidence>
<evidence type="ECO:0000256" key="2">
    <source>
        <dbReference type="ARBA" id="ARBA00004123"/>
    </source>
</evidence>
<evidence type="ECO:0000256" key="5">
    <source>
        <dbReference type="ARBA" id="ARBA00022723"/>
    </source>
</evidence>
<organism evidence="15 16">
    <name type="scientific">Letharia columbiana</name>
    <dbReference type="NCBI Taxonomy" id="112416"/>
    <lineage>
        <taxon>Eukaryota</taxon>
        <taxon>Fungi</taxon>
        <taxon>Dikarya</taxon>
        <taxon>Ascomycota</taxon>
        <taxon>Pezizomycotina</taxon>
        <taxon>Lecanoromycetes</taxon>
        <taxon>OSLEUM clade</taxon>
        <taxon>Lecanoromycetidae</taxon>
        <taxon>Lecanorales</taxon>
        <taxon>Lecanorineae</taxon>
        <taxon>Parmeliaceae</taxon>
        <taxon>Letharia</taxon>
    </lineage>
</organism>
<reference evidence="15 16" key="1">
    <citation type="journal article" date="2020" name="Genomics">
        <title>Complete, high-quality genomes from long-read metagenomic sequencing of two wolf lichen thalli reveals enigmatic genome architecture.</title>
        <authorList>
            <person name="McKenzie S.K."/>
            <person name="Walston R.F."/>
            <person name="Allen J.L."/>
        </authorList>
    </citation>
    <scope>NUCLEOTIDE SEQUENCE [LARGE SCALE GENOMIC DNA]</scope>
    <source>
        <strain evidence="15">WasteWater2</strain>
    </source>
</reference>
<dbReference type="Proteomes" id="UP000578531">
    <property type="component" value="Unassembled WGS sequence"/>
</dbReference>
<dbReference type="FunFam" id="1.10.150.110:FF:000001">
    <property type="entry name" value="Putative Crossover junction endonuclease MUS81"/>
    <property type="match status" value="1"/>
</dbReference>
<keyword evidence="5 13" id="KW-0479">Metal-binding</keyword>
<protein>
    <recommendedName>
        <fullName evidence="13">Crossover junction endonuclease MUS81</fullName>
        <ecNumber evidence="13">3.1.22.-</ecNumber>
    </recommendedName>
</protein>
<dbReference type="GO" id="GO:0006308">
    <property type="term" value="P:DNA catabolic process"/>
    <property type="evidence" value="ECO:0007669"/>
    <property type="project" value="UniProtKB-UniRule"/>
</dbReference>
<evidence type="ECO:0000313" key="16">
    <source>
        <dbReference type="Proteomes" id="UP000578531"/>
    </source>
</evidence>
<gene>
    <name evidence="15" type="ORF">HO173_002233</name>
</gene>
<dbReference type="InterPro" id="IPR033309">
    <property type="entry name" value="Mus81"/>
</dbReference>
<keyword evidence="9 13" id="KW-0460">Magnesium</keyword>
<sequence length="92" mass="10210">MAPTCANPLLLEWIKEIYELAKERNSKGVTTYKRAYESMKACPLTFSHPSEAQQLDGIGPKICDRLTEKLKEHCEANGLPAPKKPRGKGKGP</sequence>
<keyword evidence="16" id="KW-1185">Reference proteome</keyword>
<dbReference type="OrthoDB" id="5963188at2759"/>
<feature type="domain" description="Crossover junction endonuclease MUS81-like HHH" evidence="14">
    <location>
        <begin position="5"/>
        <end position="75"/>
    </location>
</feature>
<dbReference type="GO" id="GO:0008821">
    <property type="term" value="F:crossover junction DNA endonuclease activity"/>
    <property type="evidence" value="ECO:0007669"/>
    <property type="project" value="UniProtKB-UniRule"/>
</dbReference>
<dbReference type="GO" id="GO:0000727">
    <property type="term" value="P:double-strand break repair via break-induced replication"/>
    <property type="evidence" value="ECO:0007669"/>
    <property type="project" value="UniProtKB-UniRule"/>
</dbReference>
<accession>A0A8H6G354</accession>
<dbReference type="GO" id="GO:0000712">
    <property type="term" value="P:resolution of meiotic recombination intermediates"/>
    <property type="evidence" value="ECO:0007669"/>
    <property type="project" value="TreeGrafter"/>
</dbReference>
<evidence type="ECO:0000256" key="8">
    <source>
        <dbReference type="ARBA" id="ARBA00022801"/>
    </source>
</evidence>
<dbReference type="GO" id="GO:0048257">
    <property type="term" value="F:3'-flap endonuclease activity"/>
    <property type="evidence" value="ECO:0007669"/>
    <property type="project" value="TreeGrafter"/>
</dbReference>
<dbReference type="GO" id="GO:0031573">
    <property type="term" value="P:mitotic intra-S DNA damage checkpoint signaling"/>
    <property type="evidence" value="ECO:0007669"/>
    <property type="project" value="TreeGrafter"/>
</dbReference>
<dbReference type="GO" id="GO:0046872">
    <property type="term" value="F:metal ion binding"/>
    <property type="evidence" value="ECO:0007669"/>
    <property type="project" value="UniProtKB-UniRule"/>
</dbReference>
<evidence type="ECO:0000256" key="4">
    <source>
        <dbReference type="ARBA" id="ARBA00022722"/>
    </source>
</evidence>
<dbReference type="PANTHER" id="PTHR13451:SF0">
    <property type="entry name" value="CROSSOVER JUNCTION ENDONUCLEASE MUS81"/>
    <property type="match status" value="1"/>
</dbReference>
<dbReference type="GO" id="GO:0003677">
    <property type="term" value="F:DNA binding"/>
    <property type="evidence" value="ECO:0007669"/>
    <property type="project" value="UniProtKB-UniRule"/>
</dbReference>
<comment type="subunit">
    <text evidence="13">Interacts with EME1.</text>
</comment>